<dbReference type="InterPro" id="IPR010730">
    <property type="entry name" value="HET"/>
</dbReference>
<proteinExistence type="predicted"/>
<reference evidence="2 3" key="1">
    <citation type="journal article" date="2018" name="IMA Fungus">
        <title>IMA Genome-F 9: Draft genome sequence of Annulohypoxylon stygium, Aspergillus mulundensis, Berkeleyomyces basicola (syn. Thielaviopsis basicola), Ceratocystis smalleyi, two Cercospora beticola strains, Coleophoma cylindrospora, Fusarium fracticaudum, Phialophora cf. hyalina, and Morchella septimelata.</title>
        <authorList>
            <person name="Wingfield B.D."/>
            <person name="Bills G.F."/>
            <person name="Dong Y."/>
            <person name="Huang W."/>
            <person name="Nel W.J."/>
            <person name="Swalarsk-Parry B.S."/>
            <person name="Vaghefi N."/>
            <person name="Wilken P.M."/>
            <person name="An Z."/>
            <person name="de Beer Z.W."/>
            <person name="De Vos L."/>
            <person name="Chen L."/>
            <person name="Duong T.A."/>
            <person name="Gao Y."/>
            <person name="Hammerbacher A."/>
            <person name="Kikkert J.R."/>
            <person name="Li Y."/>
            <person name="Li H."/>
            <person name="Li K."/>
            <person name="Li Q."/>
            <person name="Liu X."/>
            <person name="Ma X."/>
            <person name="Naidoo K."/>
            <person name="Pethybridge S.J."/>
            <person name="Sun J."/>
            <person name="Steenkamp E.T."/>
            <person name="van der Nest M.A."/>
            <person name="van Wyk S."/>
            <person name="Wingfield M.J."/>
            <person name="Xiong C."/>
            <person name="Yue Q."/>
            <person name="Zhang X."/>
        </authorList>
    </citation>
    <scope>NUCLEOTIDE SEQUENCE [LARGE SCALE GENOMIC DNA]</scope>
    <source>
        <strain evidence="2 3">BP6252</strain>
    </source>
</reference>
<protein>
    <recommendedName>
        <fullName evidence="1">Heterokaryon incompatibility domain-containing protein</fullName>
    </recommendedName>
</protein>
<evidence type="ECO:0000313" key="2">
    <source>
        <dbReference type="EMBL" id="RDW84243.1"/>
    </source>
</evidence>
<keyword evidence="3" id="KW-1185">Reference proteome</keyword>
<dbReference type="EMBL" id="PDLM01000002">
    <property type="protein sequence ID" value="RDW84243.1"/>
    <property type="molecule type" value="Genomic_DNA"/>
</dbReference>
<feature type="domain" description="Heterokaryon incompatibility" evidence="1">
    <location>
        <begin position="23"/>
        <end position="110"/>
    </location>
</feature>
<evidence type="ECO:0000259" key="1">
    <source>
        <dbReference type="Pfam" id="PF06985"/>
    </source>
</evidence>
<dbReference type="STRING" id="1849047.A0A3D8SD64"/>
<dbReference type="Proteomes" id="UP000256645">
    <property type="component" value="Unassembled WGS sequence"/>
</dbReference>
<name>A0A3D8SD64_9HELO</name>
<evidence type="ECO:0000313" key="3">
    <source>
        <dbReference type="Proteomes" id="UP000256645"/>
    </source>
</evidence>
<dbReference type="PANTHER" id="PTHR10622">
    <property type="entry name" value="HET DOMAIN-CONTAINING PROTEIN"/>
    <property type="match status" value="1"/>
</dbReference>
<organism evidence="2 3">
    <name type="scientific">Coleophoma cylindrospora</name>
    <dbReference type="NCBI Taxonomy" id="1849047"/>
    <lineage>
        <taxon>Eukaryota</taxon>
        <taxon>Fungi</taxon>
        <taxon>Dikarya</taxon>
        <taxon>Ascomycota</taxon>
        <taxon>Pezizomycotina</taxon>
        <taxon>Leotiomycetes</taxon>
        <taxon>Helotiales</taxon>
        <taxon>Dermateaceae</taxon>
        <taxon>Coleophoma</taxon>
    </lineage>
</organism>
<sequence length="526" mass="61217">MRLINAVTLELEEFNASHDRPDYAILSHRWVHGEEVTFNDIKGTHRQWMPGWSKILFCCRQAFHDGLAHAWVDTCCLDKNSSAELSEAINSMYEWYASAKVCYAYLNDVTVGEAAPPNILLYPVAVRMSWAAHRKATRVEDAAYSLFGIFQVNLPLLYGEGDGAFVQLQEEIIKHSHGHSTFAWTARDVKPVRLGPSNALPLLAPSLARFEDCSDVSTMEEDHEIRAYTMTNIGLEIELQVTPYNLNVYAALLDCGPGSIWTRYAILLARESTKTSRFYRVTVKGQSLVEVPQVANLQWQKMHIVHSPDIEYRRKKNAAGWEKDQSYTQLYGIRVHAPEFLRHGDTMRPYALVAHHDWEDGNRASQIESAGKLPPTKRNPRSVRFDFDFFPVVFFATDEADTDLDIQRWTQQTRYIELRAFEQPHYLLDEFHEEGARHFWKLHLDPLRNRRDLDISHEGVIRVNKGVYAFKPKDLAKREHWIFKPHKNQNWHLVVELHKMERDQEAYWELNIDWHEEHLEITVQII</sequence>
<dbReference type="OrthoDB" id="674604at2759"/>
<comment type="caution">
    <text evidence="2">The sequence shown here is derived from an EMBL/GenBank/DDBJ whole genome shotgun (WGS) entry which is preliminary data.</text>
</comment>
<gene>
    <name evidence="2" type="ORF">BP6252_01833</name>
</gene>
<accession>A0A3D8SD64</accession>
<dbReference type="AlphaFoldDB" id="A0A3D8SD64"/>
<dbReference type="PANTHER" id="PTHR10622:SF10">
    <property type="entry name" value="HET DOMAIN-CONTAINING PROTEIN"/>
    <property type="match status" value="1"/>
</dbReference>
<dbReference type="Pfam" id="PF06985">
    <property type="entry name" value="HET"/>
    <property type="match status" value="1"/>
</dbReference>